<dbReference type="PANTHER" id="PTHR11067">
    <property type="entry name" value="INOSINE TRIPHOSPHATE PYROPHOSPHATASE/HAM1 PROTEIN"/>
    <property type="match status" value="1"/>
</dbReference>
<dbReference type="HAMAP" id="MF_01405">
    <property type="entry name" value="Non_canon_purine_NTPase"/>
    <property type="match status" value="1"/>
</dbReference>
<evidence type="ECO:0000256" key="5">
    <source>
        <dbReference type="ARBA" id="ARBA00022842"/>
    </source>
</evidence>
<comment type="catalytic activity">
    <reaction evidence="7">
        <text>dITP + H2O = dIMP + diphosphate + H(+)</text>
        <dbReference type="Rhea" id="RHEA:28342"/>
        <dbReference type="ChEBI" id="CHEBI:15377"/>
        <dbReference type="ChEBI" id="CHEBI:15378"/>
        <dbReference type="ChEBI" id="CHEBI:33019"/>
        <dbReference type="ChEBI" id="CHEBI:61194"/>
        <dbReference type="ChEBI" id="CHEBI:61382"/>
        <dbReference type="EC" id="3.6.1.66"/>
    </reaction>
</comment>
<accession>A0ABR8MP50</accession>
<sequence length="214" mass="22475">MRFADGQVVVVATGNAGKVKEFAHAFAQLGLEVRSLRDYEGLPDIIEDGDTFQANARKKAKVIGDALKLPVLADDSGLCVDALDGAPGVYSARYAGEGATDADNNAKLLRELTRLAGALGDVPAAEAHGVNLFGGAQFRCALALYDPTDGSFVDAEGAVEGRILSSARGAGGFGYDPLFWLPELGRSMAELSTEEKQAISHRGAALRELLPKLQ</sequence>
<comment type="catalytic activity">
    <reaction evidence="7">
        <text>ITP + H2O = IMP + diphosphate + H(+)</text>
        <dbReference type="Rhea" id="RHEA:29399"/>
        <dbReference type="ChEBI" id="CHEBI:15377"/>
        <dbReference type="ChEBI" id="CHEBI:15378"/>
        <dbReference type="ChEBI" id="CHEBI:33019"/>
        <dbReference type="ChEBI" id="CHEBI:58053"/>
        <dbReference type="ChEBI" id="CHEBI:61402"/>
        <dbReference type="EC" id="3.6.1.66"/>
    </reaction>
</comment>
<dbReference type="InterPro" id="IPR020922">
    <property type="entry name" value="dITP/XTP_pyrophosphatase"/>
</dbReference>
<dbReference type="Pfam" id="PF01725">
    <property type="entry name" value="Ham1p_like"/>
    <property type="match status" value="1"/>
</dbReference>
<dbReference type="CDD" id="cd00515">
    <property type="entry name" value="HAM1"/>
    <property type="match status" value="1"/>
</dbReference>
<reference evidence="9 10" key="1">
    <citation type="submission" date="2020-09" db="EMBL/GenBank/DDBJ databases">
        <title>Paenibacillus sp. strain PR3 16S rRNA gene Genome sequencing and assembly.</title>
        <authorList>
            <person name="Kim J."/>
        </authorList>
    </citation>
    <scope>NUCLEOTIDE SEQUENCE [LARGE SCALE GENOMIC DNA]</scope>
    <source>
        <strain evidence="9 10">PR3</strain>
    </source>
</reference>
<dbReference type="Proteomes" id="UP000609346">
    <property type="component" value="Unassembled WGS sequence"/>
</dbReference>
<keyword evidence="5 7" id="KW-0460">Magnesium</keyword>
<dbReference type="PANTHER" id="PTHR11067:SF9">
    <property type="entry name" value="INOSINE TRIPHOSPHATE PYROPHOSPHATASE"/>
    <property type="match status" value="1"/>
</dbReference>
<dbReference type="SUPFAM" id="SSF52972">
    <property type="entry name" value="ITPase-like"/>
    <property type="match status" value="1"/>
</dbReference>
<dbReference type="NCBIfam" id="TIGR00042">
    <property type="entry name" value="RdgB/HAM1 family non-canonical purine NTP pyrophosphatase"/>
    <property type="match status" value="1"/>
</dbReference>
<comment type="subunit">
    <text evidence="7">Homodimer.</text>
</comment>
<dbReference type="Gene3D" id="3.90.950.10">
    <property type="match status" value="1"/>
</dbReference>
<evidence type="ECO:0000256" key="3">
    <source>
        <dbReference type="ARBA" id="ARBA00022741"/>
    </source>
</evidence>
<evidence type="ECO:0000256" key="2">
    <source>
        <dbReference type="ARBA" id="ARBA00022723"/>
    </source>
</evidence>
<dbReference type="InterPro" id="IPR002637">
    <property type="entry name" value="RdgB/HAM1"/>
</dbReference>
<keyword evidence="6 7" id="KW-0546">Nucleotide metabolism</keyword>
<evidence type="ECO:0000256" key="1">
    <source>
        <dbReference type="ARBA" id="ARBA00008023"/>
    </source>
</evidence>
<feature type="active site" description="Proton acceptor" evidence="7">
    <location>
        <position position="75"/>
    </location>
</feature>
<evidence type="ECO:0000256" key="8">
    <source>
        <dbReference type="RuleBase" id="RU003781"/>
    </source>
</evidence>
<dbReference type="EMBL" id="JACXZA010000001">
    <property type="protein sequence ID" value="MBD3917718.1"/>
    <property type="molecule type" value="Genomic_DNA"/>
</dbReference>
<dbReference type="RefSeq" id="WP_191201991.1">
    <property type="nucleotide sequence ID" value="NZ_JACXZA010000001.1"/>
</dbReference>
<protein>
    <recommendedName>
        <fullName evidence="7">dITP/XTP pyrophosphatase</fullName>
        <ecNumber evidence="7">3.6.1.66</ecNumber>
    </recommendedName>
    <alternativeName>
        <fullName evidence="7">Non-canonical purine NTP pyrophosphatase</fullName>
    </alternativeName>
    <alternativeName>
        <fullName evidence="7">Non-standard purine NTP pyrophosphatase</fullName>
    </alternativeName>
    <alternativeName>
        <fullName evidence="7">Nucleoside-triphosphate diphosphatase</fullName>
    </alternativeName>
    <alternativeName>
        <fullName evidence="7">Nucleoside-triphosphate pyrophosphatase</fullName>
        <shortName evidence="7">NTPase</shortName>
    </alternativeName>
</protein>
<feature type="binding site" evidence="7">
    <location>
        <position position="76"/>
    </location>
    <ligand>
        <name>substrate</name>
    </ligand>
</feature>
<feature type="binding site" evidence="7">
    <location>
        <begin position="173"/>
        <end position="176"/>
    </location>
    <ligand>
        <name>substrate</name>
    </ligand>
</feature>
<comment type="cofactor">
    <cofactor evidence="7">
        <name>Mg(2+)</name>
        <dbReference type="ChEBI" id="CHEBI:18420"/>
    </cofactor>
    <text evidence="7">Binds 1 Mg(2+) ion per subunit.</text>
</comment>
<organism evidence="9 10">
    <name type="scientific">Paenibacillus terricola</name>
    <dbReference type="NCBI Taxonomy" id="2763503"/>
    <lineage>
        <taxon>Bacteria</taxon>
        <taxon>Bacillati</taxon>
        <taxon>Bacillota</taxon>
        <taxon>Bacilli</taxon>
        <taxon>Bacillales</taxon>
        <taxon>Paenibacillaceae</taxon>
        <taxon>Paenibacillus</taxon>
    </lineage>
</organism>
<dbReference type="EC" id="3.6.1.66" evidence="7"/>
<keyword evidence="4 7" id="KW-0378">Hydrolase</keyword>
<evidence type="ECO:0000256" key="7">
    <source>
        <dbReference type="HAMAP-Rule" id="MF_01405"/>
    </source>
</evidence>
<comment type="similarity">
    <text evidence="1 7 8">Belongs to the HAM1 NTPase family.</text>
</comment>
<feature type="binding site" evidence="7">
    <location>
        <begin position="201"/>
        <end position="202"/>
    </location>
    <ligand>
        <name>substrate</name>
    </ligand>
</feature>
<gene>
    <name evidence="9" type="primary">rdgB</name>
    <name evidence="9" type="ORF">H8B09_03060</name>
</gene>
<keyword evidence="10" id="KW-1185">Reference proteome</keyword>
<comment type="catalytic activity">
    <reaction evidence="7">
        <text>XTP + H2O = XMP + diphosphate + H(+)</text>
        <dbReference type="Rhea" id="RHEA:28610"/>
        <dbReference type="ChEBI" id="CHEBI:15377"/>
        <dbReference type="ChEBI" id="CHEBI:15378"/>
        <dbReference type="ChEBI" id="CHEBI:33019"/>
        <dbReference type="ChEBI" id="CHEBI:57464"/>
        <dbReference type="ChEBI" id="CHEBI:61314"/>
        <dbReference type="EC" id="3.6.1.66"/>
    </reaction>
</comment>
<feature type="binding site" evidence="7">
    <location>
        <begin position="13"/>
        <end position="18"/>
    </location>
    <ligand>
        <name>substrate</name>
    </ligand>
</feature>
<comment type="caution">
    <text evidence="7">Lacks conserved residue(s) required for the propagation of feature annotation.</text>
</comment>
<name>A0ABR8MP50_9BACL</name>
<comment type="caution">
    <text evidence="9">The sequence shown here is derived from an EMBL/GenBank/DDBJ whole genome shotgun (WGS) entry which is preliminary data.</text>
</comment>
<evidence type="ECO:0000256" key="6">
    <source>
        <dbReference type="ARBA" id="ARBA00023080"/>
    </source>
</evidence>
<dbReference type="InterPro" id="IPR029001">
    <property type="entry name" value="ITPase-like_fam"/>
</dbReference>
<comment type="function">
    <text evidence="7">Pyrophosphatase that catalyzes the hydrolysis of nucleoside triphosphates to their monophosphate derivatives, with a high preference for the non-canonical purine nucleotides XTP (xanthosine triphosphate), dITP (deoxyinosine triphosphate) and ITP. Seems to function as a house-cleaning enzyme that removes non-canonical purine nucleotides from the nucleotide pool, thus preventing their incorporation into DNA/RNA and avoiding chromosomal lesions.</text>
</comment>
<evidence type="ECO:0000256" key="4">
    <source>
        <dbReference type="ARBA" id="ARBA00022801"/>
    </source>
</evidence>
<feature type="binding site" evidence="7">
    <location>
        <position position="75"/>
    </location>
    <ligand>
        <name>Mg(2+)</name>
        <dbReference type="ChEBI" id="CHEBI:18420"/>
    </ligand>
</feature>
<keyword evidence="2 7" id="KW-0479">Metal-binding</keyword>
<evidence type="ECO:0000313" key="10">
    <source>
        <dbReference type="Proteomes" id="UP000609346"/>
    </source>
</evidence>
<keyword evidence="3 7" id="KW-0547">Nucleotide-binding</keyword>
<feature type="binding site" evidence="7">
    <location>
        <position position="196"/>
    </location>
    <ligand>
        <name>substrate</name>
    </ligand>
</feature>
<proteinExistence type="inferred from homology"/>
<evidence type="ECO:0000313" key="9">
    <source>
        <dbReference type="EMBL" id="MBD3917718.1"/>
    </source>
</evidence>